<organism evidence="1">
    <name type="scientific">viral metagenome</name>
    <dbReference type="NCBI Taxonomy" id="1070528"/>
    <lineage>
        <taxon>unclassified sequences</taxon>
        <taxon>metagenomes</taxon>
        <taxon>organismal metagenomes</taxon>
    </lineage>
</organism>
<dbReference type="EMBL" id="MN738937">
    <property type="protein sequence ID" value="QHT32399.1"/>
    <property type="molecule type" value="Genomic_DNA"/>
</dbReference>
<dbReference type="AlphaFoldDB" id="A0A6C0EVR9"/>
<evidence type="ECO:0000313" key="1">
    <source>
        <dbReference type="EMBL" id="QHT32399.1"/>
    </source>
</evidence>
<proteinExistence type="predicted"/>
<name>A0A6C0EVR9_9ZZZZ</name>
<accession>A0A6C0EVR9</accession>
<sequence length="159" mass="18862">MIINKTIKIKSYKTLHNGDEPFTVEIGKKISVYNNIFENEKYFKGTPVFINKSYKKIFNGKTSFLIDLGNKYMYIGKCVYEFEPEDEDITLYKSPTKNSSVPYPYAKGKKYTYLMIENVYILNELLDFKQDIYLQYYDNKEIGKKYKIKCVKSKSSWKC</sequence>
<reference evidence="1" key="1">
    <citation type="journal article" date="2020" name="Nature">
        <title>Giant virus diversity and host interactions through global metagenomics.</title>
        <authorList>
            <person name="Schulz F."/>
            <person name="Roux S."/>
            <person name="Paez-Espino D."/>
            <person name="Jungbluth S."/>
            <person name="Walsh D.A."/>
            <person name="Denef V.J."/>
            <person name="McMahon K.D."/>
            <person name="Konstantinidis K.T."/>
            <person name="Eloe-Fadrosh E.A."/>
            <person name="Kyrpides N.C."/>
            <person name="Woyke T."/>
        </authorList>
    </citation>
    <scope>NUCLEOTIDE SEQUENCE</scope>
    <source>
        <strain evidence="1">GVMAG-M-3300009159-65</strain>
    </source>
</reference>
<protein>
    <submittedName>
        <fullName evidence="1">Uncharacterized protein</fullName>
    </submittedName>
</protein>